<gene>
    <name evidence="1" type="ORF">N4J17_05045</name>
</gene>
<name>A0ABZ2F9C2_METCP</name>
<proteinExistence type="predicted"/>
<dbReference type="EMBL" id="CP104311">
    <property type="protein sequence ID" value="WWF02989.1"/>
    <property type="molecule type" value="Genomic_DNA"/>
</dbReference>
<sequence length="43" mass="4912">MESSRHRILDFAAQRSLSIAEHEAPRKRDGFVQVDDTCLNGVR</sequence>
<dbReference type="Proteomes" id="UP001359308">
    <property type="component" value="Chromosome"/>
</dbReference>
<reference evidence="1 2" key="1">
    <citation type="submission" date="2022-09" db="EMBL/GenBank/DDBJ databases">
        <authorList>
            <person name="Giprobiosintez L."/>
        </authorList>
    </citation>
    <scope>NUCLEOTIDE SEQUENCE [LARGE SCALE GENOMIC DNA]</scope>
    <source>
        <strain evidence="2">VKPM-B-12549 (GBS-15)</strain>
    </source>
</reference>
<protein>
    <submittedName>
        <fullName evidence="1">Uncharacterized protein</fullName>
    </submittedName>
</protein>
<accession>A0ABZ2F9C2</accession>
<evidence type="ECO:0000313" key="2">
    <source>
        <dbReference type="Proteomes" id="UP001359308"/>
    </source>
</evidence>
<organism evidence="1 2">
    <name type="scientific">Methylococcus capsulatus</name>
    <dbReference type="NCBI Taxonomy" id="414"/>
    <lineage>
        <taxon>Bacteria</taxon>
        <taxon>Pseudomonadati</taxon>
        <taxon>Pseudomonadota</taxon>
        <taxon>Gammaproteobacteria</taxon>
        <taxon>Methylococcales</taxon>
        <taxon>Methylococcaceae</taxon>
        <taxon>Methylococcus</taxon>
    </lineage>
</organism>
<keyword evidence="2" id="KW-1185">Reference proteome</keyword>
<dbReference type="RefSeq" id="WP_277458417.1">
    <property type="nucleotide sequence ID" value="NZ_CP104311.1"/>
</dbReference>
<evidence type="ECO:0000313" key="1">
    <source>
        <dbReference type="EMBL" id="WWF02989.1"/>
    </source>
</evidence>